<evidence type="ECO:0000313" key="3">
    <source>
        <dbReference type="Proteomes" id="UP001221142"/>
    </source>
</evidence>
<keyword evidence="1" id="KW-1133">Transmembrane helix</keyword>
<reference evidence="2" key="1">
    <citation type="submission" date="2023-03" db="EMBL/GenBank/DDBJ databases">
        <title>Massive genome expansion in bonnet fungi (Mycena s.s.) driven by repeated elements and novel gene families across ecological guilds.</title>
        <authorList>
            <consortium name="Lawrence Berkeley National Laboratory"/>
            <person name="Harder C.B."/>
            <person name="Miyauchi S."/>
            <person name="Viragh M."/>
            <person name="Kuo A."/>
            <person name="Thoen E."/>
            <person name="Andreopoulos B."/>
            <person name="Lu D."/>
            <person name="Skrede I."/>
            <person name="Drula E."/>
            <person name="Henrissat B."/>
            <person name="Morin E."/>
            <person name="Kohler A."/>
            <person name="Barry K."/>
            <person name="LaButti K."/>
            <person name="Morin E."/>
            <person name="Salamov A."/>
            <person name="Lipzen A."/>
            <person name="Mereny Z."/>
            <person name="Hegedus B."/>
            <person name="Baldrian P."/>
            <person name="Stursova M."/>
            <person name="Weitz H."/>
            <person name="Taylor A."/>
            <person name="Grigoriev I.V."/>
            <person name="Nagy L.G."/>
            <person name="Martin F."/>
            <person name="Kauserud H."/>
        </authorList>
    </citation>
    <scope>NUCLEOTIDE SEQUENCE</scope>
    <source>
        <strain evidence="2">9284</strain>
    </source>
</reference>
<feature type="transmembrane region" description="Helical" evidence="1">
    <location>
        <begin position="656"/>
        <end position="684"/>
    </location>
</feature>
<keyword evidence="1" id="KW-0812">Transmembrane</keyword>
<name>A0AAD7B7Z9_9AGAR</name>
<dbReference type="EMBL" id="JARKIF010000028">
    <property type="protein sequence ID" value="KAJ7613435.1"/>
    <property type="molecule type" value="Genomic_DNA"/>
</dbReference>
<feature type="transmembrane region" description="Helical" evidence="1">
    <location>
        <begin position="49"/>
        <end position="67"/>
    </location>
</feature>
<accession>A0AAD7B7Z9</accession>
<gene>
    <name evidence="2" type="ORF">FB45DRAFT_1008948</name>
</gene>
<keyword evidence="1" id="KW-0472">Membrane</keyword>
<dbReference type="AlphaFoldDB" id="A0AAD7B7Z9"/>
<feature type="transmembrane region" description="Helical" evidence="1">
    <location>
        <begin position="696"/>
        <end position="721"/>
    </location>
</feature>
<sequence>MNRPPVLDETQARAFTFDTQDYGSSETLQDKPREPAEIQYSRQRKTLSLYLHVALVAIQVFLLVVWHKEWEHRIVFSVDHELPVAQLVKGILTTFITLYSALLVFVTQALALRCDLHRRQLLTATHDNAVAWSGLGSAIVRLWEQRAIPTSPTGVLTALTYLAGISVLHTAFPGVAAPESIVVNQSMPVSTQSLPAFNLSGVDEDNREDFLYGDSFIHLGEAAGNYAGGSLSFLPFLTPSNALGLHEATLYDLLEPNTGTGSVRVNATGFNISCGYIPDTAFNPTAQSVDVGGVEYYLGDADIDVITTVAWTAATNSSQRPLAFPSRAVFYTSISVFDSSNNTAPWINLTHGHPTVQVFRCSLGLVEQTVLVNSQSHNFTSFASETPIEKQTSMWMPFSEPPTNLSNAAFSDGTGGFLDIWEAWYSAMPTADSSPSLTRNMTNAGLGLTEADMALLQRLELYPFNSTIRTSVYLHEVENQLATIVASMFWALGHVPAPSAYINPSQPFNVSLLTGQAMVSEPVIQDHLAVKCLVVSLVLLALSLRFCRLGRQEGGTRKFDGLDVLQTIWLYRDHPELAASLEQVKVPTDGNLRRAGMLRVQLVDAPAYIGQVSDSEEVCEISEDTDGLSVKIYPPEKQASKEPETLGSSTTWTSDLFLSFISTVLHCALVVIHLIIAVLCAMGLEHGITFSLSQQSLVAWLISTVATAFITVYTAGLVFLAQTLSIRQSLRKTQMLTITHDTVAAWRGVGSALTGSAHGSSAIFPMAHYCGSGWFWRLPEYQSLQAWAVTAPTRHDGRDGSDGYHPAVLRPRNMVFNTTIPVQVGTQGIPQFAFSGYEPSSIEARTDALHSPLLYAQGSLSYFPFINSSFPTLGLEGGILYDVLNNSDFGTGTATVDAVQLNMSWGTIKILGLDYMVGTFGNGESWLILIRFWLKCIYRYHLYVGLPHTVPIFDSAGNTGPLVDVFKIADYWGPGEDPDWVRDIQILGCSLGLVDRTISVDAQSRVLSSPWAVRKNSSVWSPIQETGNQAASEGPYNTLADNWESFYTALPSMSGPLFGSPSDLLLFTPVTSLPISSLSRFFIERFNLDSNASSVTLHQFEDALAEVVASMYWTLGHVPPPPDFVPMSLEPNDPPPMEVSLLQGNAVLVADAIEARLDANITFIIPGTVISGVLFLLSLKFSIFRTTTQEEINVMGPLHTIWLHRHHPELEAELEQVLDPTTSNLRKAGLVRTRLAGPRVEHFVE</sequence>
<keyword evidence="3" id="KW-1185">Reference proteome</keyword>
<feature type="transmembrane region" description="Helical" evidence="1">
    <location>
        <begin position="87"/>
        <end position="112"/>
    </location>
</feature>
<feature type="transmembrane region" description="Helical" evidence="1">
    <location>
        <begin position="1161"/>
        <end position="1179"/>
    </location>
</feature>
<evidence type="ECO:0000313" key="2">
    <source>
        <dbReference type="EMBL" id="KAJ7613435.1"/>
    </source>
</evidence>
<comment type="caution">
    <text evidence="2">The sequence shown here is derived from an EMBL/GenBank/DDBJ whole genome shotgun (WGS) entry which is preliminary data.</text>
</comment>
<proteinExistence type="predicted"/>
<evidence type="ECO:0000256" key="1">
    <source>
        <dbReference type="SAM" id="Phobius"/>
    </source>
</evidence>
<protein>
    <submittedName>
        <fullName evidence="2">Uncharacterized protein</fullName>
    </submittedName>
</protein>
<dbReference type="Proteomes" id="UP001221142">
    <property type="component" value="Unassembled WGS sequence"/>
</dbReference>
<organism evidence="2 3">
    <name type="scientific">Roridomyces roridus</name>
    <dbReference type="NCBI Taxonomy" id="1738132"/>
    <lineage>
        <taxon>Eukaryota</taxon>
        <taxon>Fungi</taxon>
        <taxon>Dikarya</taxon>
        <taxon>Basidiomycota</taxon>
        <taxon>Agaricomycotina</taxon>
        <taxon>Agaricomycetes</taxon>
        <taxon>Agaricomycetidae</taxon>
        <taxon>Agaricales</taxon>
        <taxon>Marasmiineae</taxon>
        <taxon>Mycenaceae</taxon>
        <taxon>Roridomyces</taxon>
    </lineage>
</organism>